<reference evidence="2" key="1">
    <citation type="journal article" date="2015" name="Nature">
        <title>Complex archaea that bridge the gap between prokaryotes and eukaryotes.</title>
        <authorList>
            <person name="Spang A."/>
            <person name="Saw J.H."/>
            <person name="Jorgensen S.L."/>
            <person name="Zaremba-Niedzwiedzka K."/>
            <person name="Martijn J."/>
            <person name="Lind A.E."/>
            <person name="van Eijk R."/>
            <person name="Schleper C."/>
            <person name="Guy L."/>
            <person name="Ettema T.J."/>
        </authorList>
    </citation>
    <scope>NUCLEOTIDE SEQUENCE</scope>
</reference>
<name>A0A0F9ACQ9_9ZZZZ</name>
<proteinExistence type="predicted"/>
<evidence type="ECO:0000313" key="2">
    <source>
        <dbReference type="EMBL" id="KKK96055.1"/>
    </source>
</evidence>
<organism evidence="2">
    <name type="scientific">marine sediment metagenome</name>
    <dbReference type="NCBI Taxonomy" id="412755"/>
    <lineage>
        <taxon>unclassified sequences</taxon>
        <taxon>metagenomes</taxon>
        <taxon>ecological metagenomes</taxon>
    </lineage>
</organism>
<comment type="caution">
    <text evidence="2">The sequence shown here is derived from an EMBL/GenBank/DDBJ whole genome shotgun (WGS) entry which is preliminary data.</text>
</comment>
<accession>A0A0F9ACQ9</accession>
<feature type="region of interest" description="Disordered" evidence="1">
    <location>
        <begin position="1"/>
        <end position="24"/>
    </location>
</feature>
<dbReference type="EMBL" id="LAZR01046646">
    <property type="protein sequence ID" value="KKK96055.1"/>
    <property type="molecule type" value="Genomic_DNA"/>
</dbReference>
<evidence type="ECO:0000256" key="1">
    <source>
        <dbReference type="SAM" id="MobiDB-lite"/>
    </source>
</evidence>
<dbReference type="AlphaFoldDB" id="A0A0F9ACQ9"/>
<sequence length="93" mass="9714">MSGLPNPFSPPHGDALLPNRTGGGMNVREALEKILVADGNRSSADLDAKALAPIIERALRAAYDKGYDVDDDEPVYDPASGVTAGVAAMMEES</sequence>
<gene>
    <name evidence="2" type="ORF">LCGC14_2666620</name>
</gene>
<protein>
    <submittedName>
        <fullName evidence="2">Uncharacterized protein</fullName>
    </submittedName>
</protein>